<accession>A0A8S5RTZ5</accession>
<organism evidence="1">
    <name type="scientific">Inoviridae sp. ctS4A1</name>
    <dbReference type="NCBI Taxonomy" id="2825781"/>
    <lineage>
        <taxon>Viruses</taxon>
        <taxon>Monodnaviria</taxon>
        <taxon>Loebvirae</taxon>
        <taxon>Hofneiviricota</taxon>
        <taxon>Faserviricetes</taxon>
        <taxon>Tubulavirales</taxon>
        <taxon>Inoviridae</taxon>
    </lineage>
</organism>
<evidence type="ECO:0000313" key="1">
    <source>
        <dbReference type="EMBL" id="DAE92753.1"/>
    </source>
</evidence>
<name>A0A8S5RTZ5_9VIRU</name>
<dbReference type="EMBL" id="BK059155">
    <property type="protein sequence ID" value="DAE92753.1"/>
    <property type="molecule type" value="Genomic_DNA"/>
</dbReference>
<protein>
    <submittedName>
        <fullName evidence="1">Uncharacterized protein</fullName>
    </submittedName>
</protein>
<sequence length="621" mass="74638">MKKFLTLFILVFWLLLTSNTYAIDLWFTKGTNGNVIPKGVSNRTNFYYCSSNNWIDIQYCNADSPWALGISGYVIGGYSSDFFMNTYGYGQNYEKISLKWFGFEYENEGITYYQARYKWAVQYYNTFTIPSRTAYQYTNSIGNKFLFSEILVYDNQFTLYDPNTRYWVSWIGDVRLENMMLIANPWKEEQNVFLIQLQKMKAFSLTVDKNQAREIWKGNGVNKNFLKNLQFEKSYTLTSWGNSLFPTWFKPWNQVINFIYTEDIELQSMDWWGGTTNNPNGNQWGNSDGSYKERLAEYNQCASYWQNVKTYTLYDRECYRWLLDDPADNRDFDIRLAPWKAIVDWNWQGDIDIKTKDPICLKFKSRKPVYMEKYKDKRDEFIKDSQEYWLNPSQTINVAEKCGTRPVPQKPAETEKQSDFGRFGEALWDILLNQGNKLKLWTWWYEEQNQVEYLLWKYMAYKTACRDKAYMPTKDETVWESFKNWLPFVWWDNNEKVCKYAEKLKKEIEEKYWAAQFSEHYKNILNKELGDKVIDDKWKIDIKKIEKVAETTTWYHKKTPFERGADSLQWYFNKEYNRWYNASFIVVWTSKCSKGLGVKERDYIIFLPVLLLLVYVIKWKN</sequence>
<proteinExistence type="predicted"/>
<reference evidence="1" key="1">
    <citation type="journal article" date="2021" name="Proc. Natl. Acad. Sci. U.S.A.">
        <title>A Catalog of Tens of Thousands of Viruses from Human Metagenomes Reveals Hidden Associations with Chronic Diseases.</title>
        <authorList>
            <person name="Tisza M.J."/>
            <person name="Buck C.B."/>
        </authorList>
    </citation>
    <scope>NUCLEOTIDE SEQUENCE</scope>
    <source>
        <strain evidence="1">CtS4A1</strain>
    </source>
</reference>